<organism evidence="2 3">
    <name type="scientific">Candidatus Kutchimonas denitrificans</name>
    <dbReference type="NCBI Taxonomy" id="3056748"/>
    <lineage>
        <taxon>Bacteria</taxon>
        <taxon>Pseudomonadati</taxon>
        <taxon>Gemmatimonadota</taxon>
        <taxon>Gemmatimonadia</taxon>
        <taxon>Candidatus Palauibacterales</taxon>
        <taxon>Candidatus Palauibacteraceae</taxon>
        <taxon>Candidatus Kutchimonas</taxon>
    </lineage>
</organism>
<comment type="caution">
    <text evidence="2">The sequence shown here is derived from an EMBL/GenBank/DDBJ whole genome shotgun (WGS) entry which is preliminary data.</text>
</comment>
<evidence type="ECO:0000256" key="1">
    <source>
        <dbReference type="SAM" id="Phobius"/>
    </source>
</evidence>
<sequence length="328" mass="35477">MIFGSEGGIVPIDDSAHTRNAALWLPATVIVLAFLADAVQLVALPSPARAVASPAGAIQQARAQTADASQNIGQDPFESTRTVYIHISQTRPRAFAFGWPGAESGVSPRLEGPGALYEYERCEVQIALQGAADSAYLGLGVESLVPVARVADDSIVRRAKVAFALEDCPTESPVRVRPENLNLLRLRPVLVDVVRDSVERLLGREDPLAPGVPVQVWEYPEGARLAVLSLALKPTAGSQVGELMLAFLRLSADGPPKIVHLIFSGREAWWPVALVDVDGQGRPEFVVMAPDHRSDPSTLRVAVLRETDDGGWSLWRLIPLFRAYPYND</sequence>
<dbReference type="EMBL" id="JAACAK010000142">
    <property type="protein sequence ID" value="NIR76686.1"/>
    <property type="molecule type" value="Genomic_DNA"/>
</dbReference>
<dbReference type="SUPFAM" id="SSF69318">
    <property type="entry name" value="Integrin alpha N-terminal domain"/>
    <property type="match status" value="1"/>
</dbReference>
<feature type="transmembrane region" description="Helical" evidence="1">
    <location>
        <begin position="23"/>
        <end position="44"/>
    </location>
</feature>
<dbReference type="InterPro" id="IPR028994">
    <property type="entry name" value="Integrin_alpha_N"/>
</dbReference>
<dbReference type="AlphaFoldDB" id="A0AAE4ZCF5"/>
<dbReference type="Proteomes" id="UP000702544">
    <property type="component" value="Unassembled WGS sequence"/>
</dbReference>
<name>A0AAE4ZCF5_9BACT</name>
<keyword evidence="1" id="KW-0812">Transmembrane</keyword>
<evidence type="ECO:0000313" key="2">
    <source>
        <dbReference type="EMBL" id="NIR76686.1"/>
    </source>
</evidence>
<reference evidence="2 3" key="1">
    <citation type="submission" date="2020-01" db="EMBL/GenBank/DDBJ databases">
        <title>Genomes assembled from Gulf of Kutch pelagic sediment metagenomes.</title>
        <authorList>
            <person name="Chandrashekar M."/>
            <person name="Mahajan M.S."/>
            <person name="Dave K.J."/>
            <person name="Vatsa P."/>
            <person name="Nathani N.M."/>
        </authorList>
    </citation>
    <scope>NUCLEOTIDE SEQUENCE [LARGE SCALE GENOMIC DNA]</scope>
    <source>
        <strain evidence="2">KS3-K002</strain>
    </source>
</reference>
<keyword evidence="1" id="KW-0472">Membrane</keyword>
<gene>
    <name evidence="2" type="ORF">GWO12_16525</name>
</gene>
<proteinExistence type="predicted"/>
<evidence type="ECO:0000313" key="3">
    <source>
        <dbReference type="Proteomes" id="UP000702544"/>
    </source>
</evidence>
<protein>
    <submittedName>
        <fullName evidence="2">Uncharacterized protein</fullName>
    </submittedName>
</protein>
<keyword evidence="1" id="KW-1133">Transmembrane helix</keyword>
<accession>A0AAE4ZCF5</accession>